<dbReference type="GO" id="GO:0016866">
    <property type="term" value="F:intramolecular transferase activity"/>
    <property type="evidence" value="ECO:0007669"/>
    <property type="project" value="InterPro"/>
</dbReference>
<name>A0A4R2N966_9BACL</name>
<accession>A0A4R2N966</accession>
<sequence length="254" mass="29105">MISPTEIDPIIQGLIHDIKEKQSEDGAFRYCFESGPMTDANMIIILRVLDYNDEDLIKKLVHRLLSTQQSNGAWKLYDDTTGHLSATVEAYTALLFSGYANRSDGNMKKAESFILDHGGLKNTHVSTKFMLALNGLYPWPNIFPFPLFIIHSPSIFPFSFYKFSTYVRAHFAPVLILGHKRFITKNRWTPDLSHLLPRKRKNVKKWRKLLSTLFSKKFFAKSACRKAESQMLKGVGDDGILFTQTSHLNKLVYP</sequence>
<dbReference type="Proteomes" id="UP000295416">
    <property type="component" value="Unassembled WGS sequence"/>
</dbReference>
<organism evidence="4 5">
    <name type="scientific">Scopulibacillus darangshiensis</name>
    <dbReference type="NCBI Taxonomy" id="442528"/>
    <lineage>
        <taxon>Bacteria</taxon>
        <taxon>Bacillati</taxon>
        <taxon>Bacillota</taxon>
        <taxon>Bacilli</taxon>
        <taxon>Bacillales</taxon>
        <taxon>Sporolactobacillaceae</taxon>
        <taxon>Scopulibacillus</taxon>
    </lineage>
</organism>
<comment type="pathway">
    <text evidence="1">Secondary metabolite biosynthesis; hopanoid biosynthesis.</text>
</comment>
<evidence type="ECO:0000256" key="1">
    <source>
        <dbReference type="ARBA" id="ARBA00004999"/>
    </source>
</evidence>
<dbReference type="RefSeq" id="WP_132748720.1">
    <property type="nucleotide sequence ID" value="NZ_SLXK01000078.1"/>
</dbReference>
<dbReference type="InterPro" id="IPR008930">
    <property type="entry name" value="Terpenoid_cyclase/PrenylTrfase"/>
</dbReference>
<comment type="caution">
    <text evidence="4">The sequence shown here is derived from an EMBL/GenBank/DDBJ whole genome shotgun (WGS) entry which is preliminary data.</text>
</comment>
<evidence type="ECO:0000313" key="4">
    <source>
        <dbReference type="EMBL" id="TCP17445.1"/>
    </source>
</evidence>
<evidence type="ECO:0000259" key="3">
    <source>
        <dbReference type="Pfam" id="PF13249"/>
    </source>
</evidence>
<evidence type="ECO:0000256" key="2">
    <source>
        <dbReference type="ARBA" id="ARBA00009755"/>
    </source>
</evidence>
<dbReference type="Pfam" id="PF13249">
    <property type="entry name" value="SQHop_cyclase_N"/>
    <property type="match status" value="1"/>
</dbReference>
<dbReference type="GO" id="GO:0016104">
    <property type="term" value="P:triterpenoid biosynthetic process"/>
    <property type="evidence" value="ECO:0007669"/>
    <property type="project" value="InterPro"/>
</dbReference>
<proteinExistence type="inferred from homology"/>
<dbReference type="Gene3D" id="1.50.10.20">
    <property type="match status" value="1"/>
</dbReference>
<dbReference type="PANTHER" id="PTHR11764">
    <property type="entry name" value="TERPENE CYCLASE/MUTASE FAMILY MEMBER"/>
    <property type="match status" value="1"/>
</dbReference>
<gene>
    <name evidence="4" type="ORF">EV207_1788</name>
</gene>
<dbReference type="AlphaFoldDB" id="A0A4R2N966"/>
<dbReference type="OrthoDB" id="9758578at2"/>
<dbReference type="UniPathway" id="UPA00337"/>
<dbReference type="EMBL" id="SLXK01000078">
    <property type="protein sequence ID" value="TCP17445.1"/>
    <property type="molecule type" value="Genomic_DNA"/>
</dbReference>
<reference evidence="4 5" key="1">
    <citation type="submission" date="2019-03" db="EMBL/GenBank/DDBJ databases">
        <title>Genomic Encyclopedia of Type Strains, Phase IV (KMG-IV): sequencing the most valuable type-strain genomes for metagenomic binning, comparative biology and taxonomic classification.</title>
        <authorList>
            <person name="Goeker M."/>
        </authorList>
    </citation>
    <scope>NUCLEOTIDE SEQUENCE [LARGE SCALE GENOMIC DNA]</scope>
    <source>
        <strain evidence="4 5">DSM 19377</strain>
    </source>
</reference>
<evidence type="ECO:0000313" key="5">
    <source>
        <dbReference type="Proteomes" id="UP000295416"/>
    </source>
</evidence>
<dbReference type="PANTHER" id="PTHR11764:SF20">
    <property type="entry name" value="LANOSTEROL SYNTHASE"/>
    <property type="match status" value="1"/>
</dbReference>
<dbReference type="InterPro" id="IPR018333">
    <property type="entry name" value="Squalene_cyclase"/>
</dbReference>
<protein>
    <submittedName>
        <fullName evidence="4">Squalene-hopene cyclase-like protein</fullName>
    </submittedName>
</protein>
<dbReference type="SUPFAM" id="SSF48239">
    <property type="entry name" value="Terpenoid cyclases/Protein prenyltransferases"/>
    <property type="match status" value="1"/>
</dbReference>
<dbReference type="InterPro" id="IPR032697">
    <property type="entry name" value="SQ_cyclase_N"/>
</dbReference>
<comment type="similarity">
    <text evidence="2">Belongs to the terpene cyclase/mutase family.</text>
</comment>
<feature type="domain" description="Squalene cyclase N-terminal" evidence="3">
    <location>
        <begin position="19"/>
        <end position="212"/>
    </location>
</feature>
<keyword evidence="5" id="KW-1185">Reference proteome</keyword>
<dbReference type="GO" id="GO:0005811">
    <property type="term" value="C:lipid droplet"/>
    <property type="evidence" value="ECO:0007669"/>
    <property type="project" value="InterPro"/>
</dbReference>